<organism evidence="2 3">
    <name type="scientific">Flavobacterium xinjiangense</name>
    <dbReference type="NCBI Taxonomy" id="178356"/>
    <lineage>
        <taxon>Bacteria</taxon>
        <taxon>Pseudomonadati</taxon>
        <taxon>Bacteroidota</taxon>
        <taxon>Flavobacteriia</taxon>
        <taxon>Flavobacteriales</taxon>
        <taxon>Flavobacteriaceae</taxon>
        <taxon>Flavobacterium</taxon>
    </lineage>
</organism>
<dbReference type="OrthoDB" id="663011at2"/>
<accession>A0A1M7PGZ0</accession>
<protein>
    <submittedName>
        <fullName evidence="2">cAMP-binding domain of CRP or a regulatory subunit of cAMP-dependent protein kinases</fullName>
    </submittedName>
</protein>
<evidence type="ECO:0000313" key="3">
    <source>
        <dbReference type="Proteomes" id="UP000184092"/>
    </source>
</evidence>
<gene>
    <name evidence="2" type="ORF">SAMN05216269_11746</name>
</gene>
<feature type="domain" description="Cyclic nucleotide-binding" evidence="1">
    <location>
        <begin position="11"/>
        <end position="113"/>
    </location>
</feature>
<sequence>MYTELIRKIKLYIKLSEEDLVIIKQLFHRREFKKNDYFLKEGQISTHICFVQKGLFRYYINQEGEEKTFYFGNEGCFITDYESFVPQIATVQNIQALEDSIVFVISYSDLQQFYSNVENGERFGRLALEHEIIDVVRKLKSFYKESIKQRYESFIKKYPEVQQRIPQYYIASYIGIKPQSLSRIRKKNVF</sequence>
<dbReference type="InterPro" id="IPR014710">
    <property type="entry name" value="RmlC-like_jellyroll"/>
</dbReference>
<reference evidence="3" key="1">
    <citation type="submission" date="2016-11" db="EMBL/GenBank/DDBJ databases">
        <authorList>
            <person name="Varghese N."/>
            <person name="Submissions S."/>
        </authorList>
    </citation>
    <scope>NUCLEOTIDE SEQUENCE [LARGE SCALE GENOMIC DNA]</scope>
    <source>
        <strain evidence="3">CGMCC 1.2749</strain>
    </source>
</reference>
<keyword evidence="3" id="KW-1185">Reference proteome</keyword>
<keyword evidence="2" id="KW-0808">Transferase</keyword>
<dbReference type="GO" id="GO:0016301">
    <property type="term" value="F:kinase activity"/>
    <property type="evidence" value="ECO:0007669"/>
    <property type="project" value="UniProtKB-KW"/>
</dbReference>
<dbReference type="PROSITE" id="PS50042">
    <property type="entry name" value="CNMP_BINDING_3"/>
    <property type="match status" value="1"/>
</dbReference>
<dbReference type="AlphaFoldDB" id="A0A1M7PGZ0"/>
<dbReference type="InterPro" id="IPR018490">
    <property type="entry name" value="cNMP-bd_dom_sf"/>
</dbReference>
<dbReference type="STRING" id="178356.SAMN05216269_11746"/>
<dbReference type="Pfam" id="PF00027">
    <property type="entry name" value="cNMP_binding"/>
    <property type="match status" value="1"/>
</dbReference>
<dbReference type="SUPFAM" id="SSF51206">
    <property type="entry name" value="cAMP-binding domain-like"/>
    <property type="match status" value="1"/>
</dbReference>
<keyword evidence="2" id="KW-0418">Kinase</keyword>
<dbReference type="RefSeq" id="WP_084538378.1">
    <property type="nucleotide sequence ID" value="NZ_FRCL01000017.1"/>
</dbReference>
<dbReference type="Gene3D" id="2.60.120.10">
    <property type="entry name" value="Jelly Rolls"/>
    <property type="match status" value="1"/>
</dbReference>
<dbReference type="InterPro" id="IPR000595">
    <property type="entry name" value="cNMP-bd_dom"/>
</dbReference>
<evidence type="ECO:0000259" key="1">
    <source>
        <dbReference type="PROSITE" id="PS50042"/>
    </source>
</evidence>
<evidence type="ECO:0000313" key="2">
    <source>
        <dbReference type="EMBL" id="SHN16343.1"/>
    </source>
</evidence>
<dbReference type="EMBL" id="FRCL01000017">
    <property type="protein sequence ID" value="SHN16343.1"/>
    <property type="molecule type" value="Genomic_DNA"/>
</dbReference>
<name>A0A1M7PGZ0_9FLAO</name>
<proteinExistence type="predicted"/>
<dbReference type="Proteomes" id="UP000184092">
    <property type="component" value="Unassembled WGS sequence"/>
</dbReference>
<dbReference type="CDD" id="cd00038">
    <property type="entry name" value="CAP_ED"/>
    <property type="match status" value="1"/>
</dbReference>